<evidence type="ECO:0000313" key="3">
    <source>
        <dbReference type="EMBL" id="KAG5167799.1"/>
    </source>
</evidence>
<feature type="region of interest" description="Disordered" evidence="2">
    <location>
        <begin position="511"/>
        <end position="582"/>
    </location>
</feature>
<organism evidence="3">
    <name type="scientific">Psilocybe cubensis</name>
    <name type="common">Psychedelic mushroom</name>
    <name type="synonym">Stropharia cubensis</name>
    <dbReference type="NCBI Taxonomy" id="181762"/>
    <lineage>
        <taxon>Eukaryota</taxon>
        <taxon>Fungi</taxon>
        <taxon>Dikarya</taxon>
        <taxon>Basidiomycota</taxon>
        <taxon>Agaricomycotina</taxon>
        <taxon>Agaricomycetes</taxon>
        <taxon>Agaricomycetidae</taxon>
        <taxon>Agaricales</taxon>
        <taxon>Agaricineae</taxon>
        <taxon>Strophariaceae</taxon>
        <taxon>Psilocybe</taxon>
    </lineage>
</organism>
<sequence length="830" mass="93337">MVDTGHQEKKKRGRSKASTTLVPPIPEHEGRYTLRRGKQYSTSVERSKNSASHQRVKNIILETIQDSTDIDNSKGTGGSSNTATNGADKAVLDKRPDPSTSVHDAEVQPEQTQSPNIPDQTHNINQTLQESSSASASHTRTLNLDTFDNNTAINTVLYDPESNNHPTVPEPSNHVFGFKEGSTSHVDSQNGVSIDEAYSLFHAPKESHNLQPNGNAALFSPLESQNMTFTQLLQDAIMPDTPINHTYTMDVNMSHQLISNSQFDMLYPENFSTSNGAQQFSESHITQDNTQDLPTRGSTYGSLDFKFDAQTNGTLDTQNPNMTDINSLILNAPEDSTESNNIKGRQVSASSLNETTPILTIPPHILSLISPKLQEEFDMSVANRQKVFLEYSERERMICAPAQRTLPEIRHALENIDRCIDSIQRHNLRIAEIQEEVAKAQRKFQDAENIKSLEEKLALLRDEEKRAQSNLENGTVETFLDLKQALMSIRSQIRDVGLLLDVASASLKNSKSQSPSALSAGQSSVVQPPAPKPNRSKSTQPVNEKPSEKRAAPSKPPPRKKAKTGRPKLIEEESDSDETIEDIGVETMDIIQERTWASMNLHDRGKFEAGARQAMHLYESTGDISHFHIRYRLALRHIQSFLPEECFHSKKVAIAIFRTASLNLVCRFHKRFSKNKIHDGVGVMRIQGVPYQPSYNSREGKAQEPQEGYMHCGCLVDDVLLDFFFWKTLTITSPLERLKGISEPMMQSVFRPRMRAFLIQLFKLYTCLTADDIYCSTREQGQPASYRENELMKLSIVRLLANWNMRTGRRVFFLDPDDQNSQENTSTTEH</sequence>
<feature type="compositionally biased region" description="Polar residues" evidence="2">
    <location>
        <begin position="39"/>
        <end position="53"/>
    </location>
</feature>
<keyword evidence="1" id="KW-0175">Coiled coil</keyword>
<reference evidence="3" key="1">
    <citation type="submission" date="2021-02" db="EMBL/GenBank/DDBJ databases">
        <title>Psilocybe cubensis genome.</title>
        <authorList>
            <person name="Mckernan K.J."/>
            <person name="Crawford S."/>
            <person name="Trippe A."/>
            <person name="Kane L.T."/>
            <person name="Mclaughlin S."/>
        </authorList>
    </citation>
    <scope>NUCLEOTIDE SEQUENCE [LARGE SCALE GENOMIC DNA]</scope>
    <source>
        <strain evidence="3">MGC-MH-2018</strain>
    </source>
</reference>
<accession>A0A8H7XY35</accession>
<feature type="compositionally biased region" description="Polar residues" evidence="2">
    <location>
        <begin position="109"/>
        <end position="122"/>
    </location>
</feature>
<feature type="compositionally biased region" description="Acidic residues" evidence="2">
    <location>
        <begin position="572"/>
        <end position="582"/>
    </location>
</feature>
<feature type="compositionally biased region" description="Polar residues" evidence="2">
    <location>
        <begin position="511"/>
        <end position="526"/>
    </location>
</feature>
<name>A0A8H7XY35_PSICU</name>
<proteinExistence type="predicted"/>
<feature type="region of interest" description="Disordered" evidence="2">
    <location>
        <begin position="1"/>
        <end position="122"/>
    </location>
</feature>
<protein>
    <submittedName>
        <fullName evidence="3">Uncharacterized protein</fullName>
    </submittedName>
</protein>
<comment type="caution">
    <text evidence="3">The sequence shown here is derived from an EMBL/GenBank/DDBJ whole genome shotgun (WGS) entry which is preliminary data.</text>
</comment>
<dbReference type="EMBL" id="JAFIQS010000006">
    <property type="protein sequence ID" value="KAG5167799.1"/>
    <property type="molecule type" value="Genomic_DNA"/>
</dbReference>
<evidence type="ECO:0000256" key="1">
    <source>
        <dbReference type="SAM" id="Coils"/>
    </source>
</evidence>
<feature type="compositionally biased region" description="Basic residues" evidence="2">
    <location>
        <begin position="557"/>
        <end position="566"/>
    </location>
</feature>
<dbReference type="AlphaFoldDB" id="A0A8H7XY35"/>
<feature type="coiled-coil region" evidence="1">
    <location>
        <begin position="416"/>
        <end position="470"/>
    </location>
</feature>
<evidence type="ECO:0000256" key="2">
    <source>
        <dbReference type="SAM" id="MobiDB-lite"/>
    </source>
</evidence>
<gene>
    <name evidence="3" type="ORF">JR316_006390</name>
</gene>